<gene>
    <name evidence="1" type="ORF">PS691_05030</name>
</gene>
<reference evidence="1 2" key="1">
    <citation type="submission" date="2019-09" db="EMBL/GenBank/DDBJ databases">
        <authorList>
            <person name="Chandra G."/>
            <person name="Truman W A."/>
        </authorList>
    </citation>
    <scope>NUCLEOTIDE SEQUENCE [LARGE SCALE GENOMIC DNA]</scope>
    <source>
        <strain evidence="1">PS691</strain>
    </source>
</reference>
<dbReference type="RefSeq" id="WP_150644848.1">
    <property type="nucleotide sequence ID" value="NZ_CABVHQ010000074.1"/>
</dbReference>
<dbReference type="AlphaFoldDB" id="A0A5E7EZ70"/>
<protein>
    <submittedName>
        <fullName evidence="1">Uncharacterized protein</fullName>
    </submittedName>
</protein>
<name>A0A5E7EZ70_PSEFL</name>
<accession>A0A5E7EZ70</accession>
<sequence>MPKGRPKAAAQLASMASVEYLLCDLQRDIECRGSEVSKQRRRAILRGFRAGFYSAIDKPTKAEVAALLRAELYGHPLPVTCVDDVQDDGCDPWLMAMESGPTTCAGLAHQTEESSDD</sequence>
<dbReference type="EMBL" id="CABVHQ010000074">
    <property type="protein sequence ID" value="VVO32169.1"/>
    <property type="molecule type" value="Genomic_DNA"/>
</dbReference>
<evidence type="ECO:0000313" key="2">
    <source>
        <dbReference type="Proteomes" id="UP000337909"/>
    </source>
</evidence>
<organism evidence="1 2">
    <name type="scientific">Pseudomonas fluorescens</name>
    <dbReference type="NCBI Taxonomy" id="294"/>
    <lineage>
        <taxon>Bacteria</taxon>
        <taxon>Pseudomonadati</taxon>
        <taxon>Pseudomonadota</taxon>
        <taxon>Gammaproteobacteria</taxon>
        <taxon>Pseudomonadales</taxon>
        <taxon>Pseudomonadaceae</taxon>
        <taxon>Pseudomonas</taxon>
    </lineage>
</organism>
<dbReference type="Proteomes" id="UP000337909">
    <property type="component" value="Unassembled WGS sequence"/>
</dbReference>
<evidence type="ECO:0000313" key="1">
    <source>
        <dbReference type="EMBL" id="VVO32169.1"/>
    </source>
</evidence>
<dbReference type="OrthoDB" id="9998307at2"/>
<proteinExistence type="predicted"/>